<dbReference type="PRINTS" id="PR00173">
    <property type="entry name" value="EDTRNSPORT"/>
</dbReference>
<feature type="transmembrane region" description="Helical" evidence="7">
    <location>
        <begin position="324"/>
        <end position="345"/>
    </location>
</feature>
<comment type="subcellular location">
    <subcellularLocation>
        <location evidence="1">Cell membrane</location>
        <topology evidence="1">Multi-pass membrane protein</topology>
    </subcellularLocation>
    <subcellularLocation>
        <location evidence="7">Membrane</location>
        <topology evidence="7">Multi-pass membrane protein</topology>
    </subcellularLocation>
</comment>
<feature type="transmembrane region" description="Helical" evidence="7">
    <location>
        <begin position="499"/>
        <end position="518"/>
    </location>
</feature>
<feature type="transmembrane region" description="Helical" evidence="7">
    <location>
        <begin position="451"/>
        <end position="469"/>
    </location>
</feature>
<evidence type="ECO:0000313" key="8">
    <source>
        <dbReference type="EMBL" id="KAF0690667.1"/>
    </source>
</evidence>
<feature type="transmembrane region" description="Helical" evidence="7">
    <location>
        <begin position="154"/>
        <end position="176"/>
    </location>
</feature>
<sequence length="568" mass="61368">MILYPSTAVASTPQSVARSAHAPSSNHGQQSDNTSFLRLANAPPAAGEPQPVNASSELRAKLRHWYLGAPGTLLGAALGLLVGYILTRDGIKAPLKELDFNYGKMVEKSLLQPGFLFLRAVSCIMFPLTIANLVVVSAEITMTKRRWMRMGWRVVLLSCLASAIVVGTGLVVGIRFSGYFEGRKFGFRTAPMLVSCPYNPTTPNASTTTTQYLQVNATTKELYCGPALDPALQKLAFALNDTTKRWTPATVSQFFDYGTAVNEIKTVLFRTQSTTFILASNSNLIQLVVLAFAAGVGIGVVDRDAKTNKVFQVMRELALVFETMTNWITSLAPLALVSLVAGPIYTGTHNAFDGIADNAIIDLLWYALAFTIVAAAHGLVVLPLLLAVCTRTDPLKLLWHMKHAFVYTFSISSTRQSLPVVRSAYHRAVGQSQPATTFLLHVGASLNKGGGALYICMSLLWLFYNAGLVDFFTPTKIGLTAAISTLGAYAVAPVRNGGVAAVIVAYAMLTGMLTPYAFNFLFLVECVVDPIATVLNAWTNVVVTRIVERLDPKVRRGSHVERSDAATC</sequence>
<keyword evidence="10" id="KW-1185">Reference proteome</keyword>
<comment type="similarity">
    <text evidence="7">Belongs to the dicarboxylate/amino acid:cation symporter (DAACS) (TC 2.A.23) family.</text>
</comment>
<keyword evidence="7" id="KW-0769">Symport</keyword>
<evidence type="ECO:0000256" key="7">
    <source>
        <dbReference type="RuleBase" id="RU361216"/>
    </source>
</evidence>
<evidence type="ECO:0000256" key="4">
    <source>
        <dbReference type="ARBA" id="ARBA00022692"/>
    </source>
</evidence>
<dbReference type="PANTHER" id="PTHR42865:SF7">
    <property type="entry name" value="PROTON_GLUTAMATE-ASPARTATE SYMPORTER"/>
    <property type="match status" value="1"/>
</dbReference>
<keyword evidence="4 7" id="KW-0812">Transmembrane</keyword>
<reference evidence="8" key="2">
    <citation type="submission" date="2019-06" db="EMBL/GenBank/DDBJ databases">
        <title>Genomics analysis of Aphanomyces spp. identifies a new class of oomycete effector associated with host adaptation.</title>
        <authorList>
            <person name="Gaulin E."/>
        </authorList>
    </citation>
    <scope>NUCLEOTIDE SEQUENCE</scope>
    <source>
        <strain evidence="8">CBS 578.67</strain>
    </source>
</reference>
<feature type="transmembrane region" description="Helical" evidence="7">
    <location>
        <begin position="65"/>
        <end position="86"/>
    </location>
</feature>
<proteinExistence type="inferred from homology"/>
<gene>
    <name evidence="9" type="primary">Aste57867_17973</name>
    <name evidence="8" type="ORF">As57867_017911</name>
    <name evidence="9" type="ORF">ASTE57867_17973</name>
</gene>
<dbReference type="PANTHER" id="PTHR42865">
    <property type="entry name" value="PROTON/GLUTAMATE-ASPARTATE SYMPORTER"/>
    <property type="match status" value="1"/>
</dbReference>
<keyword evidence="6 7" id="KW-0472">Membrane</keyword>
<dbReference type="EMBL" id="VJMH01006357">
    <property type="protein sequence ID" value="KAF0690667.1"/>
    <property type="molecule type" value="Genomic_DNA"/>
</dbReference>
<dbReference type="Pfam" id="PF00375">
    <property type="entry name" value="SDF"/>
    <property type="match status" value="1"/>
</dbReference>
<dbReference type="OrthoDB" id="5877963at2759"/>
<accession>A0A485LAI4</accession>
<evidence type="ECO:0000256" key="5">
    <source>
        <dbReference type="ARBA" id="ARBA00022989"/>
    </source>
</evidence>
<dbReference type="AlphaFoldDB" id="A0A485LAI4"/>
<evidence type="ECO:0000256" key="1">
    <source>
        <dbReference type="ARBA" id="ARBA00004651"/>
    </source>
</evidence>
<reference evidence="9 10" key="1">
    <citation type="submission" date="2019-03" db="EMBL/GenBank/DDBJ databases">
        <authorList>
            <person name="Gaulin E."/>
            <person name="Dumas B."/>
        </authorList>
    </citation>
    <scope>NUCLEOTIDE SEQUENCE [LARGE SCALE GENOMIC DNA]</scope>
    <source>
        <strain evidence="9">CBS 568.67</strain>
    </source>
</reference>
<dbReference type="GO" id="GO:0015293">
    <property type="term" value="F:symporter activity"/>
    <property type="evidence" value="ECO:0007669"/>
    <property type="project" value="UniProtKB-UniRule"/>
</dbReference>
<name>A0A485LAI4_9STRA</name>
<evidence type="ECO:0000313" key="9">
    <source>
        <dbReference type="EMBL" id="VFT94713.1"/>
    </source>
</evidence>
<dbReference type="Gene3D" id="1.10.3860.10">
    <property type="entry name" value="Sodium:dicarboxylate symporter"/>
    <property type="match status" value="1"/>
</dbReference>
<dbReference type="InterPro" id="IPR001991">
    <property type="entry name" value="Na-dicarboxylate_symporter"/>
</dbReference>
<protein>
    <recommendedName>
        <fullName evidence="7">Amino acid transporter</fullName>
    </recommendedName>
</protein>
<dbReference type="InterPro" id="IPR036458">
    <property type="entry name" value="Na:dicarbo_symporter_sf"/>
</dbReference>
<organism evidence="9 10">
    <name type="scientific">Aphanomyces stellatus</name>
    <dbReference type="NCBI Taxonomy" id="120398"/>
    <lineage>
        <taxon>Eukaryota</taxon>
        <taxon>Sar</taxon>
        <taxon>Stramenopiles</taxon>
        <taxon>Oomycota</taxon>
        <taxon>Saprolegniomycetes</taxon>
        <taxon>Saprolegniales</taxon>
        <taxon>Verrucalvaceae</taxon>
        <taxon>Aphanomyces</taxon>
    </lineage>
</organism>
<dbReference type="SUPFAM" id="SSF118215">
    <property type="entry name" value="Proton glutamate symport protein"/>
    <property type="match status" value="1"/>
</dbReference>
<keyword evidence="2 7" id="KW-0813">Transport</keyword>
<evidence type="ECO:0000256" key="2">
    <source>
        <dbReference type="ARBA" id="ARBA00022448"/>
    </source>
</evidence>
<evidence type="ECO:0000313" key="10">
    <source>
        <dbReference type="Proteomes" id="UP000332933"/>
    </source>
</evidence>
<keyword evidence="5 7" id="KW-1133">Transmembrane helix</keyword>
<keyword evidence="3" id="KW-1003">Cell membrane</keyword>
<feature type="transmembrane region" description="Helical" evidence="7">
    <location>
        <begin position="116"/>
        <end position="142"/>
    </location>
</feature>
<dbReference type="EMBL" id="CAADRA010006378">
    <property type="protein sequence ID" value="VFT94713.1"/>
    <property type="molecule type" value="Genomic_DNA"/>
</dbReference>
<feature type="transmembrane region" description="Helical" evidence="7">
    <location>
        <begin position="284"/>
        <end position="303"/>
    </location>
</feature>
<dbReference type="GO" id="GO:0005886">
    <property type="term" value="C:plasma membrane"/>
    <property type="evidence" value="ECO:0007669"/>
    <property type="project" value="UniProtKB-SubCell"/>
</dbReference>
<evidence type="ECO:0000256" key="3">
    <source>
        <dbReference type="ARBA" id="ARBA00022475"/>
    </source>
</evidence>
<dbReference type="Proteomes" id="UP000332933">
    <property type="component" value="Unassembled WGS sequence"/>
</dbReference>
<evidence type="ECO:0000256" key="6">
    <source>
        <dbReference type="ARBA" id="ARBA00023136"/>
    </source>
</evidence>
<feature type="transmembrane region" description="Helical" evidence="7">
    <location>
        <begin position="365"/>
        <end position="388"/>
    </location>
</feature>